<feature type="compositionally biased region" description="Acidic residues" evidence="1">
    <location>
        <begin position="306"/>
        <end position="327"/>
    </location>
</feature>
<dbReference type="GO" id="GO:0017025">
    <property type="term" value="F:TBP-class protein binding"/>
    <property type="evidence" value="ECO:0007669"/>
    <property type="project" value="TreeGrafter"/>
</dbReference>
<dbReference type="OrthoDB" id="5346740at2759"/>
<feature type="region of interest" description="Disordered" evidence="1">
    <location>
        <begin position="363"/>
        <end position="382"/>
    </location>
</feature>
<feature type="compositionally biased region" description="Polar residues" evidence="1">
    <location>
        <begin position="100"/>
        <end position="112"/>
    </location>
</feature>
<feature type="compositionally biased region" description="Basic and acidic residues" evidence="1">
    <location>
        <begin position="265"/>
        <end position="276"/>
    </location>
</feature>
<proteinExistence type="predicted"/>
<name>G9MW53_HYPVG</name>
<organism evidence="3 4">
    <name type="scientific">Hypocrea virens (strain Gv29-8 / FGSC 10586)</name>
    <name type="common">Gliocladium virens</name>
    <name type="synonym">Trichoderma virens</name>
    <dbReference type="NCBI Taxonomy" id="413071"/>
    <lineage>
        <taxon>Eukaryota</taxon>
        <taxon>Fungi</taxon>
        <taxon>Dikarya</taxon>
        <taxon>Ascomycota</taxon>
        <taxon>Pezizomycotina</taxon>
        <taxon>Sordariomycetes</taxon>
        <taxon>Hypocreomycetidae</taxon>
        <taxon>Hypocreales</taxon>
        <taxon>Hypocreaceae</taxon>
        <taxon>Trichoderma</taxon>
    </lineage>
</organism>
<comment type="caution">
    <text evidence="3">The sequence shown here is derived from an EMBL/GenBank/DDBJ whole genome shotgun (WGS) entry which is preliminary data.</text>
</comment>
<dbReference type="GO" id="GO:0070860">
    <property type="term" value="C:RNA polymerase I core factor complex"/>
    <property type="evidence" value="ECO:0007669"/>
    <property type="project" value="TreeGrafter"/>
</dbReference>
<dbReference type="VEuPathDB" id="FungiDB:TRIVIDRAFT_230901"/>
<feature type="domain" description="Extracellular mutant protein 11 C-terminal" evidence="2">
    <location>
        <begin position="383"/>
        <end position="517"/>
    </location>
</feature>
<dbReference type="HOGENOM" id="CLU_030819_0_0_1"/>
<dbReference type="GeneID" id="25792363"/>
<evidence type="ECO:0000313" key="4">
    <source>
        <dbReference type="Proteomes" id="UP000007115"/>
    </source>
</evidence>
<dbReference type="EMBL" id="ABDF02000072">
    <property type="protein sequence ID" value="EHK21349.1"/>
    <property type="molecule type" value="Genomic_DNA"/>
</dbReference>
<dbReference type="Pfam" id="PF15463">
    <property type="entry name" value="ECM11"/>
    <property type="match status" value="1"/>
</dbReference>
<protein>
    <recommendedName>
        <fullName evidence="2">Extracellular mutant protein 11 C-terminal domain-containing protein</fullName>
    </recommendedName>
</protein>
<feature type="compositionally biased region" description="Polar residues" evidence="1">
    <location>
        <begin position="119"/>
        <end position="137"/>
    </location>
</feature>
<feature type="region of interest" description="Disordered" evidence="1">
    <location>
        <begin position="76"/>
        <end position="143"/>
    </location>
</feature>
<dbReference type="Proteomes" id="UP000007115">
    <property type="component" value="Unassembled WGS sequence"/>
</dbReference>
<dbReference type="GO" id="GO:0042790">
    <property type="term" value="P:nucleolar large rRNA transcription by RNA polymerase I"/>
    <property type="evidence" value="ECO:0007669"/>
    <property type="project" value="TreeGrafter"/>
</dbReference>
<keyword evidence="4" id="KW-1185">Reference proteome</keyword>
<sequence>MPASLKERSSRLQMFARLKSESDAKARSNNDVTTNANFNGNAVAQQTREPERYQSSAPAFTLAMERRELADSARVPVPGANARQPNIHQRRFSQPPPESVQRSQSQSPASQHRNMDIFTGSQLGDSFMNSGLTTPQYEPSEADPEPILDKKNTAVTAPVPAVPGAAAASITRPAPRYNFDRRFFPNDGAAFQIGEDLLMKVVPGARHHNPTSTYMNDGFNRTVLNGYSRPPGNSRPTYNRPDASPDKQANLPVREANFRHVPRPRQLEYNDREKRSTSPAFTTRGRPMRDRGDDFRPMARFRALEEVEDEEGMQGAAYDEENGDQDDGISTVGGGEDGHATPRVRGHPLSPHRAALERLMATTVQPFEPSAPKDKKRRRESLDYDDIALSAMTYDDLHKEPFDYDPSKATTQSGSGGTLGTPDARTAKLVQGQRQSDKDQRLMFANMEFDDWEEAGDWFAEQFSEIMHKLRLVRRNRRRVIEEFEDEAAAREEAVRKQGVAIDKKLGQMLQDGQRMMTPSDARAAQQ</sequence>
<feature type="region of interest" description="Disordered" evidence="1">
    <location>
        <begin position="226"/>
        <end position="294"/>
    </location>
</feature>
<dbReference type="AlphaFoldDB" id="G9MW53"/>
<reference evidence="3 4" key="1">
    <citation type="journal article" date="2011" name="Genome Biol.">
        <title>Comparative genome sequence analysis underscores mycoparasitism as the ancestral life style of Trichoderma.</title>
        <authorList>
            <person name="Kubicek C.P."/>
            <person name="Herrera-Estrella A."/>
            <person name="Seidl-Seiboth V."/>
            <person name="Martinez D.A."/>
            <person name="Druzhinina I.S."/>
            <person name="Thon M."/>
            <person name="Zeilinger S."/>
            <person name="Casas-Flores S."/>
            <person name="Horwitz B.A."/>
            <person name="Mukherjee P.K."/>
            <person name="Mukherjee M."/>
            <person name="Kredics L."/>
            <person name="Alcaraz L.D."/>
            <person name="Aerts A."/>
            <person name="Antal Z."/>
            <person name="Atanasova L."/>
            <person name="Cervantes-Badillo M.G."/>
            <person name="Challacombe J."/>
            <person name="Chertkov O."/>
            <person name="McCluskey K."/>
            <person name="Coulpier F."/>
            <person name="Deshpande N."/>
            <person name="von Doehren H."/>
            <person name="Ebbole D.J."/>
            <person name="Esquivel-Naranjo E.U."/>
            <person name="Fekete E."/>
            <person name="Flipphi M."/>
            <person name="Glaser F."/>
            <person name="Gomez-Rodriguez E.Y."/>
            <person name="Gruber S."/>
            <person name="Han C."/>
            <person name="Henrissat B."/>
            <person name="Hermosa R."/>
            <person name="Hernandez-Onate M."/>
            <person name="Karaffa L."/>
            <person name="Kosti I."/>
            <person name="Le Crom S."/>
            <person name="Lindquist E."/>
            <person name="Lucas S."/>
            <person name="Luebeck M."/>
            <person name="Luebeck P.S."/>
            <person name="Margeot A."/>
            <person name="Metz B."/>
            <person name="Misra M."/>
            <person name="Nevalainen H."/>
            <person name="Omann M."/>
            <person name="Packer N."/>
            <person name="Perrone G."/>
            <person name="Uresti-Rivera E.E."/>
            <person name="Salamov A."/>
            <person name="Schmoll M."/>
            <person name="Seiboth B."/>
            <person name="Shapiro H."/>
            <person name="Sukno S."/>
            <person name="Tamayo-Ramos J.A."/>
            <person name="Tisch D."/>
            <person name="Wiest A."/>
            <person name="Wilkinson H.H."/>
            <person name="Zhang M."/>
            <person name="Coutinho P.M."/>
            <person name="Kenerley C.M."/>
            <person name="Monte E."/>
            <person name="Baker S.E."/>
            <person name="Grigoriev I.V."/>
        </authorList>
    </citation>
    <scope>NUCLEOTIDE SEQUENCE [LARGE SCALE GENOMIC DNA]</scope>
    <source>
        <strain evidence="4">Gv29-8 / FGSC 10586</strain>
    </source>
</reference>
<dbReference type="RefSeq" id="XP_013955545.1">
    <property type="nucleotide sequence ID" value="XM_014100070.1"/>
</dbReference>
<dbReference type="InParanoid" id="G9MW53"/>
<feature type="region of interest" description="Disordered" evidence="1">
    <location>
        <begin position="306"/>
        <end position="348"/>
    </location>
</feature>
<feature type="compositionally biased region" description="Polar residues" evidence="1">
    <location>
        <begin position="29"/>
        <end position="57"/>
    </location>
</feature>
<dbReference type="eggNOG" id="ENOG502STPQ">
    <property type="taxonomic scope" value="Eukaryota"/>
</dbReference>
<dbReference type="PANTHER" id="PTHR28244">
    <property type="entry name" value="RNA POLYMERASE I-SPECIFIC TRANSCRIPTION INITIATION FACTOR RRN11"/>
    <property type="match status" value="1"/>
</dbReference>
<feature type="region of interest" description="Disordered" evidence="1">
    <location>
        <begin position="20"/>
        <end position="57"/>
    </location>
</feature>
<gene>
    <name evidence="3" type="ORF">TRIVIDRAFT_230901</name>
</gene>
<dbReference type="InterPro" id="IPR029178">
    <property type="entry name" value="Ecm11_C"/>
</dbReference>
<evidence type="ECO:0000259" key="2">
    <source>
        <dbReference type="Pfam" id="PF15463"/>
    </source>
</evidence>
<accession>G9MW53</accession>
<dbReference type="OMA" id="DHMGDGF"/>
<evidence type="ECO:0000313" key="3">
    <source>
        <dbReference type="EMBL" id="EHK21349.1"/>
    </source>
</evidence>
<dbReference type="GO" id="GO:0001164">
    <property type="term" value="F:RNA polymerase I core promoter sequence-specific DNA binding"/>
    <property type="evidence" value="ECO:0007669"/>
    <property type="project" value="TreeGrafter"/>
</dbReference>
<feature type="region of interest" description="Disordered" evidence="1">
    <location>
        <begin position="399"/>
        <end position="423"/>
    </location>
</feature>
<dbReference type="InterPro" id="IPR053029">
    <property type="entry name" value="RNA_pol_I-specific_init_factor"/>
</dbReference>
<evidence type="ECO:0000256" key="1">
    <source>
        <dbReference type="SAM" id="MobiDB-lite"/>
    </source>
</evidence>
<dbReference type="PANTHER" id="PTHR28244:SF1">
    <property type="entry name" value="RNA POLYMERASE I-SPECIFIC TRANSCRIPTION INITIATION FACTOR RRN11"/>
    <property type="match status" value="1"/>
</dbReference>
<dbReference type="STRING" id="413071.G9MW53"/>